<evidence type="ECO:0000313" key="13">
    <source>
        <dbReference type="Proteomes" id="UP000268093"/>
    </source>
</evidence>
<evidence type="ECO:0000256" key="9">
    <source>
        <dbReference type="ARBA" id="ARBA00022989"/>
    </source>
</evidence>
<comment type="function">
    <text evidence="11">Ethanolamine phosphate transferase involved in glycosylphosphatidylinositol-anchor biosynthesis. Transfers ethanolamine phosphate to the GPI second mannose.</text>
</comment>
<proteinExistence type="inferred from homology"/>
<keyword evidence="8 11" id="KW-0256">Endoplasmic reticulum</keyword>
<keyword evidence="13" id="KW-1185">Reference proteome</keyword>
<comment type="caution">
    <text evidence="12">The sequence shown here is derived from an EMBL/GenBank/DDBJ whole genome shotgun (WGS) entry which is preliminary data.</text>
</comment>
<evidence type="ECO:0000256" key="4">
    <source>
        <dbReference type="ARBA" id="ARBA00020830"/>
    </source>
</evidence>
<comment type="pathway">
    <text evidence="2 11">Glycolipid biosynthesis; glycosylphosphatidylinositol-anchor biosynthesis.</text>
</comment>
<keyword evidence="9" id="KW-1133">Transmembrane helix</keyword>
<reference evidence="12 13" key="1">
    <citation type="journal article" date="2018" name="New Phytol.">
        <title>Phylogenomics of Endogonaceae and evolution of mycorrhizas within Mucoromycota.</title>
        <authorList>
            <person name="Chang Y."/>
            <person name="Desiro A."/>
            <person name="Na H."/>
            <person name="Sandor L."/>
            <person name="Lipzen A."/>
            <person name="Clum A."/>
            <person name="Barry K."/>
            <person name="Grigoriev I.V."/>
            <person name="Martin F.M."/>
            <person name="Stajich J.E."/>
            <person name="Smith M.E."/>
            <person name="Bonito G."/>
            <person name="Spatafora J.W."/>
        </authorList>
    </citation>
    <scope>NUCLEOTIDE SEQUENCE [LARGE SCALE GENOMIC DNA]</scope>
    <source>
        <strain evidence="12 13">GMNB39</strain>
    </source>
</reference>
<evidence type="ECO:0000256" key="10">
    <source>
        <dbReference type="ARBA" id="ARBA00023136"/>
    </source>
</evidence>
<dbReference type="SUPFAM" id="SSF53649">
    <property type="entry name" value="Alkaline phosphatase-like"/>
    <property type="match status" value="1"/>
</dbReference>
<dbReference type="InterPro" id="IPR017850">
    <property type="entry name" value="Alkaline_phosphatase_core_sf"/>
</dbReference>
<protein>
    <recommendedName>
        <fullName evidence="4 11">GPI ethanolamine phosphate transferase 2</fullName>
    </recommendedName>
</protein>
<dbReference type="CDD" id="cd16024">
    <property type="entry name" value="GPI_EPT_2"/>
    <property type="match status" value="1"/>
</dbReference>
<dbReference type="EMBL" id="RBNI01015327">
    <property type="protein sequence ID" value="RUP15914.1"/>
    <property type="molecule type" value="Genomic_DNA"/>
</dbReference>
<dbReference type="GO" id="GO:0006506">
    <property type="term" value="P:GPI anchor biosynthetic process"/>
    <property type="evidence" value="ECO:0007669"/>
    <property type="project" value="UniProtKB-UniPathway"/>
</dbReference>
<name>A0A433B9M4_9FUNG</name>
<dbReference type="UniPathway" id="UPA00196"/>
<dbReference type="Gene3D" id="3.40.720.10">
    <property type="entry name" value="Alkaline Phosphatase, subunit A"/>
    <property type="match status" value="1"/>
</dbReference>
<dbReference type="GO" id="GO:0051267">
    <property type="term" value="F:CP2 mannose-ethanolamine phosphotransferase activity"/>
    <property type="evidence" value="ECO:0007669"/>
    <property type="project" value="TreeGrafter"/>
</dbReference>
<evidence type="ECO:0000256" key="5">
    <source>
        <dbReference type="ARBA" id="ARBA00022502"/>
    </source>
</evidence>
<dbReference type="OrthoDB" id="272139at2759"/>
<dbReference type="AlphaFoldDB" id="A0A433B9M4"/>
<gene>
    <name evidence="12" type="ORF">BC936DRAFT_139570</name>
</gene>
<evidence type="ECO:0000256" key="2">
    <source>
        <dbReference type="ARBA" id="ARBA00004687"/>
    </source>
</evidence>
<accession>A0A433B9M4</accession>
<dbReference type="InterPro" id="IPR039527">
    <property type="entry name" value="PIGG/GPI7"/>
</dbReference>
<dbReference type="Pfam" id="PF01663">
    <property type="entry name" value="Phosphodiest"/>
    <property type="match status" value="1"/>
</dbReference>
<evidence type="ECO:0000256" key="8">
    <source>
        <dbReference type="ARBA" id="ARBA00022824"/>
    </source>
</evidence>
<dbReference type="Proteomes" id="UP000268093">
    <property type="component" value="Unassembled WGS sequence"/>
</dbReference>
<comment type="subcellular location">
    <subcellularLocation>
        <location evidence="1 11">Endoplasmic reticulum membrane</location>
        <topology evidence="1 11">Multi-pass membrane protein</topology>
    </subcellularLocation>
</comment>
<organism evidence="12 13">
    <name type="scientific">Jimgerdemannia flammicorona</name>
    <dbReference type="NCBI Taxonomy" id="994334"/>
    <lineage>
        <taxon>Eukaryota</taxon>
        <taxon>Fungi</taxon>
        <taxon>Fungi incertae sedis</taxon>
        <taxon>Mucoromycota</taxon>
        <taxon>Mucoromycotina</taxon>
        <taxon>Endogonomycetes</taxon>
        <taxon>Endogonales</taxon>
        <taxon>Endogonaceae</taxon>
        <taxon>Jimgerdemannia</taxon>
    </lineage>
</organism>
<evidence type="ECO:0000256" key="6">
    <source>
        <dbReference type="ARBA" id="ARBA00022679"/>
    </source>
</evidence>
<comment type="similarity">
    <text evidence="3 11">Belongs to the PIGG/PIGN/PIGO family. PIGG subfamily.</text>
</comment>
<keyword evidence="5 11" id="KW-0337">GPI-anchor biosynthesis</keyword>
<dbReference type="InterPro" id="IPR037674">
    <property type="entry name" value="PIG-G_N"/>
</dbReference>
<evidence type="ECO:0000256" key="1">
    <source>
        <dbReference type="ARBA" id="ARBA00004477"/>
    </source>
</evidence>
<evidence type="ECO:0000256" key="3">
    <source>
        <dbReference type="ARBA" id="ARBA00005315"/>
    </source>
</evidence>
<dbReference type="GO" id="GO:0005789">
    <property type="term" value="C:endoplasmic reticulum membrane"/>
    <property type="evidence" value="ECO:0007669"/>
    <property type="project" value="UniProtKB-SubCell"/>
</dbReference>
<evidence type="ECO:0000313" key="12">
    <source>
        <dbReference type="EMBL" id="RUP15914.1"/>
    </source>
</evidence>
<dbReference type="InterPro" id="IPR002591">
    <property type="entry name" value="Phosphodiest/P_Trfase"/>
</dbReference>
<evidence type="ECO:0000256" key="7">
    <source>
        <dbReference type="ARBA" id="ARBA00022692"/>
    </source>
</evidence>
<evidence type="ECO:0000256" key="11">
    <source>
        <dbReference type="RuleBase" id="RU367106"/>
    </source>
</evidence>
<keyword evidence="7" id="KW-0812">Transmembrane</keyword>
<dbReference type="PANTHER" id="PTHR23072">
    <property type="entry name" value="PHOSPHATIDYLINOSITOL GLYCAN-RELATED"/>
    <property type="match status" value="1"/>
</dbReference>
<keyword evidence="10" id="KW-0472">Membrane</keyword>
<sequence length="427" mass="47390">MYALYPYYLIILFLAAVQLAGLASFASGFFPYKVYLQGFATLQTDIPPLPALSDPELDLRLEPQFDRLVFMLVDALRDDFVYGNESAMSFVQSKISQGKALAYTAIAEAPTVTLPRIKALTTGSVPSFLDAILNIAESDTTATLLNQDNWLAQMRRAHKTIHFFGDDTWIKLFPGLFGRMEGTTSSRTTPCTFPLKDTTEVDLNVTRNVLPELGKPDWDVLIFHYLGLDHIGHTGGPKSPLMKPKQKEMDDVARSIYESVAESDARRREQDPDTKGTLFVLCGDHGMNEVGYAQCVDHAAVILPYCFHGSAITEAHLAEKFHLLPHLPYVTLNRTRHDPTIDSHFGIQAFLFITPVQDTGNKVNDAADTGSLENEAQPNVELLDIPVRVIRQIDVVPTLALLLGVPIPKNSLGRVVLDMFINNKGQF</sequence>
<dbReference type="PANTHER" id="PTHR23072:SF0">
    <property type="entry name" value="GPI ETHANOLAMINE PHOSPHATE TRANSFERASE 2"/>
    <property type="match status" value="1"/>
</dbReference>
<keyword evidence="6 11" id="KW-0808">Transferase</keyword>